<accession>A0A518ASD3</accession>
<evidence type="ECO:0000313" key="1">
    <source>
        <dbReference type="EMBL" id="QDU57639.1"/>
    </source>
</evidence>
<dbReference type="AlphaFoldDB" id="A0A518ASD3"/>
<evidence type="ECO:0000313" key="2">
    <source>
        <dbReference type="Proteomes" id="UP000315750"/>
    </source>
</evidence>
<dbReference type="RefSeq" id="WP_145248925.1">
    <property type="nucleotide sequence ID" value="NZ_CP036278.1"/>
</dbReference>
<dbReference type="EMBL" id="CP036278">
    <property type="protein sequence ID" value="QDU57639.1"/>
    <property type="molecule type" value="Genomic_DNA"/>
</dbReference>
<dbReference type="Proteomes" id="UP000315750">
    <property type="component" value="Chromosome"/>
</dbReference>
<dbReference type="OrthoDB" id="274237at2"/>
<gene>
    <name evidence="1" type="ORF">Pan181_38580</name>
</gene>
<sequence length="76" mass="8596">MADSKLDNVFDAILKYGHDEDFVPRVDASFQPTEAPAGSPEKLEILAERVRQGHPLWHDEDRFDYSGLTGAVRPRD</sequence>
<proteinExistence type="predicted"/>
<protein>
    <submittedName>
        <fullName evidence="1">Uncharacterized protein</fullName>
    </submittedName>
</protein>
<keyword evidence="2" id="KW-1185">Reference proteome</keyword>
<reference evidence="1 2" key="1">
    <citation type="submission" date="2019-02" db="EMBL/GenBank/DDBJ databases">
        <title>Deep-cultivation of Planctomycetes and their phenomic and genomic characterization uncovers novel biology.</title>
        <authorList>
            <person name="Wiegand S."/>
            <person name="Jogler M."/>
            <person name="Boedeker C."/>
            <person name="Pinto D."/>
            <person name="Vollmers J."/>
            <person name="Rivas-Marin E."/>
            <person name="Kohn T."/>
            <person name="Peeters S.H."/>
            <person name="Heuer A."/>
            <person name="Rast P."/>
            <person name="Oberbeckmann S."/>
            <person name="Bunk B."/>
            <person name="Jeske O."/>
            <person name="Meyerdierks A."/>
            <person name="Storesund J.E."/>
            <person name="Kallscheuer N."/>
            <person name="Luecker S."/>
            <person name="Lage O.M."/>
            <person name="Pohl T."/>
            <person name="Merkel B.J."/>
            <person name="Hornburger P."/>
            <person name="Mueller R.-W."/>
            <person name="Bruemmer F."/>
            <person name="Labrenz M."/>
            <person name="Spormann A.M."/>
            <person name="Op den Camp H."/>
            <person name="Overmann J."/>
            <person name="Amann R."/>
            <person name="Jetten M.S.M."/>
            <person name="Mascher T."/>
            <person name="Medema M.H."/>
            <person name="Devos D.P."/>
            <person name="Kaster A.-K."/>
            <person name="Ovreas L."/>
            <person name="Rohde M."/>
            <person name="Galperin M.Y."/>
            <person name="Jogler C."/>
        </authorList>
    </citation>
    <scope>NUCLEOTIDE SEQUENCE [LARGE SCALE GENOMIC DNA]</scope>
    <source>
        <strain evidence="1 2">Pan181</strain>
    </source>
</reference>
<name>A0A518ASD3_9BACT</name>
<organism evidence="1 2">
    <name type="scientific">Aeoliella mucimassa</name>
    <dbReference type="NCBI Taxonomy" id="2527972"/>
    <lineage>
        <taxon>Bacteria</taxon>
        <taxon>Pseudomonadati</taxon>
        <taxon>Planctomycetota</taxon>
        <taxon>Planctomycetia</taxon>
        <taxon>Pirellulales</taxon>
        <taxon>Lacipirellulaceae</taxon>
        <taxon>Aeoliella</taxon>
    </lineage>
</organism>
<dbReference type="KEGG" id="amuc:Pan181_38580"/>